<keyword evidence="1" id="KW-0479">Metal-binding</keyword>
<proteinExistence type="predicted"/>
<sequence>MAEIVKLEKKLEASLVRLKNKFGLYAIKAEFEAEGASFRDLVRLRRLTARHNILLFLKIGGVEALRDIKDAFDLGVDGLVAPMVESRFGVVKFTQAVEAVFANRKIFKSINIETCDAVKCTDEILRVAKGKIDNVTIGRTDLSSSYFDSKINPDSK</sequence>
<evidence type="ECO:0000256" key="1">
    <source>
        <dbReference type="ARBA" id="ARBA00022723"/>
    </source>
</evidence>
<dbReference type="InterPro" id="IPR015813">
    <property type="entry name" value="Pyrv/PenolPyrv_kinase-like_dom"/>
</dbReference>
<dbReference type="GO" id="GO:0046872">
    <property type="term" value="F:metal ion binding"/>
    <property type="evidence" value="ECO:0007669"/>
    <property type="project" value="UniProtKB-KW"/>
</dbReference>
<name>A0A382NTX1_9ZZZZ</name>
<dbReference type="EMBL" id="UINC01102314">
    <property type="protein sequence ID" value="SVC63837.1"/>
    <property type="molecule type" value="Genomic_DNA"/>
</dbReference>
<dbReference type="AlphaFoldDB" id="A0A382NTX1"/>
<evidence type="ECO:0000313" key="3">
    <source>
        <dbReference type="EMBL" id="SVC63837.1"/>
    </source>
</evidence>
<protein>
    <recommendedName>
        <fullName evidence="2">HpcH/HpaI aldolase/citrate lyase domain-containing protein</fullName>
    </recommendedName>
</protein>
<evidence type="ECO:0000259" key="2">
    <source>
        <dbReference type="Pfam" id="PF03328"/>
    </source>
</evidence>
<reference evidence="3" key="1">
    <citation type="submission" date="2018-05" db="EMBL/GenBank/DDBJ databases">
        <authorList>
            <person name="Lanie J.A."/>
            <person name="Ng W.-L."/>
            <person name="Kazmierczak K.M."/>
            <person name="Andrzejewski T.M."/>
            <person name="Davidsen T.M."/>
            <person name="Wayne K.J."/>
            <person name="Tettelin H."/>
            <person name="Glass J.I."/>
            <person name="Rusch D."/>
            <person name="Podicherti R."/>
            <person name="Tsui H.-C.T."/>
            <person name="Winkler M.E."/>
        </authorList>
    </citation>
    <scope>NUCLEOTIDE SEQUENCE</scope>
</reference>
<accession>A0A382NTX1</accession>
<organism evidence="3">
    <name type="scientific">marine metagenome</name>
    <dbReference type="NCBI Taxonomy" id="408172"/>
    <lineage>
        <taxon>unclassified sequences</taxon>
        <taxon>metagenomes</taxon>
        <taxon>ecological metagenomes</taxon>
    </lineage>
</organism>
<dbReference type="InterPro" id="IPR005000">
    <property type="entry name" value="Aldolase/citrate-lyase_domain"/>
</dbReference>
<feature type="domain" description="HpcH/HpaI aldolase/citrate lyase" evidence="2">
    <location>
        <begin position="66"/>
        <end position="145"/>
    </location>
</feature>
<dbReference type="SUPFAM" id="SSF51621">
    <property type="entry name" value="Phosphoenolpyruvate/pyruvate domain"/>
    <property type="match status" value="1"/>
</dbReference>
<dbReference type="GO" id="GO:0003824">
    <property type="term" value="F:catalytic activity"/>
    <property type="evidence" value="ECO:0007669"/>
    <property type="project" value="InterPro"/>
</dbReference>
<dbReference type="Pfam" id="PF03328">
    <property type="entry name" value="HpcH_HpaI"/>
    <property type="match status" value="1"/>
</dbReference>
<gene>
    <name evidence="3" type="ORF">METZ01_LOCUS316691</name>
</gene>
<feature type="non-terminal residue" evidence="3">
    <location>
        <position position="156"/>
    </location>
</feature>